<accession>A0A286RA08</accession>
<organism evidence="2 3">
    <name type="scientific">Thermogutta terrifontis</name>
    <dbReference type="NCBI Taxonomy" id="1331910"/>
    <lineage>
        <taxon>Bacteria</taxon>
        <taxon>Pseudomonadati</taxon>
        <taxon>Planctomycetota</taxon>
        <taxon>Planctomycetia</taxon>
        <taxon>Pirellulales</taxon>
        <taxon>Thermoguttaceae</taxon>
        <taxon>Thermogutta</taxon>
    </lineage>
</organism>
<dbReference type="KEGG" id="ttf:THTE_0196"/>
<dbReference type="AlphaFoldDB" id="A0A286RA08"/>
<evidence type="ECO:0000313" key="2">
    <source>
        <dbReference type="EMBL" id="ASV72798.1"/>
    </source>
</evidence>
<dbReference type="Proteomes" id="UP000215086">
    <property type="component" value="Chromosome"/>
</dbReference>
<evidence type="ECO:0000313" key="3">
    <source>
        <dbReference type="Proteomes" id="UP000215086"/>
    </source>
</evidence>
<evidence type="ECO:0000256" key="1">
    <source>
        <dbReference type="SAM" id="MobiDB-lite"/>
    </source>
</evidence>
<reference evidence="2 3" key="1">
    <citation type="journal article" name="Front. Microbiol.">
        <title>Sugar Metabolism of the First Thermophilic Planctomycete Thermogutta terrifontis: Comparative Genomic and Transcriptomic Approaches.</title>
        <authorList>
            <person name="Elcheninov A.G."/>
            <person name="Menzel P."/>
            <person name="Gudbergsdottir S.R."/>
            <person name="Slesarev A.I."/>
            <person name="Kadnikov V.V."/>
            <person name="Krogh A."/>
            <person name="Bonch-Osmolovskaya E.A."/>
            <person name="Peng X."/>
            <person name="Kublanov I.V."/>
        </authorList>
    </citation>
    <scope>NUCLEOTIDE SEQUENCE [LARGE SCALE GENOMIC DNA]</scope>
    <source>
        <strain evidence="2 3">R1</strain>
    </source>
</reference>
<keyword evidence="3" id="KW-1185">Reference proteome</keyword>
<dbReference type="EMBL" id="CP018477">
    <property type="protein sequence ID" value="ASV72798.1"/>
    <property type="molecule type" value="Genomic_DNA"/>
</dbReference>
<gene>
    <name evidence="2" type="ORF">THTE_0196</name>
</gene>
<feature type="region of interest" description="Disordered" evidence="1">
    <location>
        <begin position="1"/>
        <end position="35"/>
    </location>
</feature>
<protein>
    <submittedName>
        <fullName evidence="2">Uncharacterized protein</fullName>
    </submittedName>
</protein>
<sequence length="99" mass="10664">MITAGCTEPAGGPQTPLNWCGRRPRGPGQPKNGKATAARKVFALVLVKKNNPRDGVDHLAICFLGRKAPWIMGGKPRVLRLRESQSASAEFPQDAGRCE</sequence>
<name>A0A286RA08_9BACT</name>
<proteinExistence type="predicted"/>